<keyword evidence="2" id="KW-0812">Transmembrane</keyword>
<feature type="transmembrane region" description="Helical" evidence="2">
    <location>
        <begin position="35"/>
        <end position="55"/>
    </location>
</feature>
<organism evidence="4">
    <name type="scientific">hydrothermal vent metagenome</name>
    <dbReference type="NCBI Taxonomy" id="652676"/>
    <lineage>
        <taxon>unclassified sequences</taxon>
        <taxon>metagenomes</taxon>
        <taxon>ecological metagenomes</taxon>
    </lineage>
</organism>
<dbReference type="PANTHER" id="PTHR34473:SF2">
    <property type="entry name" value="UPF0699 TRANSMEMBRANE PROTEIN YDBT"/>
    <property type="match status" value="1"/>
</dbReference>
<feature type="domain" description="YdbS-like PH" evidence="3">
    <location>
        <begin position="57"/>
        <end position="135"/>
    </location>
</feature>
<evidence type="ECO:0000256" key="1">
    <source>
        <dbReference type="SAM" id="MobiDB-lite"/>
    </source>
</evidence>
<evidence type="ECO:0000313" key="4">
    <source>
        <dbReference type="EMBL" id="VAX39351.1"/>
    </source>
</evidence>
<dbReference type="PANTHER" id="PTHR34473">
    <property type="entry name" value="UPF0699 TRANSMEMBRANE PROTEIN YDBS"/>
    <property type="match status" value="1"/>
</dbReference>
<evidence type="ECO:0000259" key="3">
    <source>
        <dbReference type="Pfam" id="PF03703"/>
    </source>
</evidence>
<keyword evidence="2" id="KW-1133">Transmembrane helix</keyword>
<name>A0A3B1DKB6_9ZZZZ</name>
<dbReference type="Pfam" id="PF03703">
    <property type="entry name" value="bPH_2"/>
    <property type="match status" value="1"/>
</dbReference>
<proteinExistence type="predicted"/>
<sequence length="190" mass="20962">MAPDPTNTQPPQHPPPAAFDPNATTRPDPLLLKHYLIVSLLTGPFFPFVFLPAYCRYATLRYRFDDEGVWMAWGVLFKREINLAYRRIQDINVTRGLIQRWVGLASVSVQTASGSATPEMTIEGVPDADGLRDFLYAKMRGSKGLDTEPASGETAASDELLGLLTDIRDGIGALRERVETLETARGGEQP</sequence>
<accession>A0A3B1DKB6</accession>
<evidence type="ECO:0000256" key="2">
    <source>
        <dbReference type="SAM" id="Phobius"/>
    </source>
</evidence>
<dbReference type="InterPro" id="IPR005182">
    <property type="entry name" value="YdbS-like_PH"/>
</dbReference>
<feature type="compositionally biased region" description="Low complexity" evidence="1">
    <location>
        <begin position="1"/>
        <end position="10"/>
    </location>
</feature>
<protein>
    <recommendedName>
        <fullName evidence="3">YdbS-like PH domain-containing protein</fullName>
    </recommendedName>
</protein>
<keyword evidence="2" id="KW-0472">Membrane</keyword>
<feature type="region of interest" description="Disordered" evidence="1">
    <location>
        <begin position="1"/>
        <end position="23"/>
    </location>
</feature>
<gene>
    <name evidence="4" type="ORF">MNBD_PLANCTO03-135</name>
</gene>
<dbReference type="EMBL" id="UOGK01000225">
    <property type="protein sequence ID" value="VAX39351.1"/>
    <property type="molecule type" value="Genomic_DNA"/>
</dbReference>
<reference evidence="4" key="1">
    <citation type="submission" date="2018-06" db="EMBL/GenBank/DDBJ databases">
        <authorList>
            <person name="Zhirakovskaya E."/>
        </authorList>
    </citation>
    <scope>NUCLEOTIDE SEQUENCE</scope>
</reference>
<dbReference type="AlphaFoldDB" id="A0A3B1DKB6"/>